<proteinExistence type="predicted"/>
<dbReference type="PATRIC" id="fig|66430.4.peg.6850"/>
<protein>
    <submittedName>
        <fullName evidence="1">Uncharacterized protein</fullName>
    </submittedName>
</protein>
<reference evidence="1 2" key="1">
    <citation type="submission" date="2015-06" db="EMBL/GenBank/DDBJ databases">
        <title>Recapitulation of the evolution of biosynthetic gene clusters reveals hidden chemical diversity on bacterial genomes.</title>
        <authorList>
            <person name="Cruz-Morales P."/>
            <person name="Martinez-Guerrero C."/>
            <person name="Morales-Escalante M.A."/>
            <person name="Yanez-Guerra L.A."/>
            <person name="Kopp J.F."/>
            <person name="Feldmann J."/>
            <person name="Ramos-Aboites H.E."/>
            <person name="Barona-Gomez F."/>
        </authorList>
    </citation>
    <scope>NUCLEOTIDE SEQUENCE [LARGE SCALE GENOMIC DNA]</scope>
    <source>
        <strain evidence="1 2">ATCC 31245</strain>
    </source>
</reference>
<organism evidence="1 2">
    <name type="scientific">Streptomyces roseus</name>
    <dbReference type="NCBI Taxonomy" id="66430"/>
    <lineage>
        <taxon>Bacteria</taxon>
        <taxon>Bacillati</taxon>
        <taxon>Actinomycetota</taxon>
        <taxon>Actinomycetes</taxon>
        <taxon>Kitasatosporales</taxon>
        <taxon>Streptomycetaceae</taxon>
        <taxon>Streptomyces</taxon>
    </lineage>
</organism>
<evidence type="ECO:0000313" key="2">
    <source>
        <dbReference type="Proteomes" id="UP000035932"/>
    </source>
</evidence>
<accession>A0A0J6XJ14</accession>
<evidence type="ECO:0000313" key="1">
    <source>
        <dbReference type="EMBL" id="KMO96010.1"/>
    </source>
</evidence>
<dbReference type="EMBL" id="LFML01000079">
    <property type="protein sequence ID" value="KMO96010.1"/>
    <property type="molecule type" value="Genomic_DNA"/>
</dbReference>
<comment type="caution">
    <text evidence="1">The sequence shown here is derived from an EMBL/GenBank/DDBJ whole genome shotgun (WGS) entry which is preliminary data.</text>
</comment>
<keyword evidence="2" id="KW-1185">Reference proteome</keyword>
<dbReference type="Proteomes" id="UP000035932">
    <property type="component" value="Unassembled WGS sequence"/>
</dbReference>
<gene>
    <name evidence="1" type="ORF">ACS04_20125</name>
</gene>
<name>A0A0J6XJ14_9ACTN</name>
<dbReference type="AlphaFoldDB" id="A0A0J6XJ14"/>
<sequence length="133" mass="14225">MILLRSLARAAGEGPHHLTVVLATEEETCDDVTCVEGQCIIDGPVLSEDDSNDPVVFVAFLLATTTTGVNAMLAARTMSWDGRVRFMSWMVSDLAAFPATAEQSHVAYCIAEDRDLSDPLPPAVTFVDAPTLA</sequence>